<protein>
    <submittedName>
        <fullName evidence="2">Phage terminase small subunit P27 family</fullName>
    </submittedName>
</protein>
<accession>A0A552M464</accession>
<dbReference type="EMBL" id="SFAP01000067">
    <property type="protein sequence ID" value="TRV27240.1"/>
    <property type="molecule type" value="Genomic_DNA"/>
</dbReference>
<dbReference type="InterPro" id="IPR006448">
    <property type="entry name" value="Phage_term_ssu_P27"/>
</dbReference>
<gene>
    <name evidence="2" type="ORF">EWV88_05120</name>
</gene>
<sequence>MAGRKPLPVAVKKIKGTLQKCRTNPNEPRPQGLLGEPPEYMSEIAKEAWTYAINNAPPGLFSSLDAAVLERWANCAGLYREALAKINRSGVAGMIIKTPSGILRRSPLMDVIRDLAQEMKGYESEMGFTPASRSRVQVSPEPASQDDPWAEIAG</sequence>
<evidence type="ECO:0000256" key="1">
    <source>
        <dbReference type="SAM" id="MobiDB-lite"/>
    </source>
</evidence>
<comment type="caution">
    <text evidence="2">The sequence shown here is derived from an EMBL/GenBank/DDBJ whole genome shotgun (WGS) entry which is preliminary data.</text>
</comment>
<evidence type="ECO:0000313" key="2">
    <source>
        <dbReference type="EMBL" id="TRV27240.1"/>
    </source>
</evidence>
<feature type="region of interest" description="Disordered" evidence="1">
    <location>
        <begin position="124"/>
        <end position="154"/>
    </location>
</feature>
<name>A0A552M464_9CHRO</name>
<dbReference type="NCBIfam" id="TIGR01558">
    <property type="entry name" value="sm_term_P27"/>
    <property type="match status" value="1"/>
</dbReference>
<proteinExistence type="predicted"/>
<dbReference type="Pfam" id="PF05119">
    <property type="entry name" value="Terminase_4"/>
    <property type="match status" value="1"/>
</dbReference>
<dbReference type="Proteomes" id="UP000318616">
    <property type="component" value="Unassembled WGS sequence"/>
</dbReference>
<dbReference type="AlphaFoldDB" id="A0A552M464"/>
<organism evidence="2 3">
    <name type="scientific">Microcystis wesenbergii Mw_MB_S_20031200_S109D</name>
    <dbReference type="NCBI Taxonomy" id="2486241"/>
    <lineage>
        <taxon>Bacteria</taxon>
        <taxon>Bacillati</taxon>
        <taxon>Cyanobacteriota</taxon>
        <taxon>Cyanophyceae</taxon>
        <taxon>Oscillatoriophycideae</taxon>
        <taxon>Chroococcales</taxon>
        <taxon>Microcystaceae</taxon>
        <taxon>Microcystis</taxon>
    </lineage>
</organism>
<reference evidence="2 3" key="1">
    <citation type="submission" date="2019-01" db="EMBL/GenBank/DDBJ databases">
        <title>Coherence of Microcystis species and biogeography revealed through population genomics.</title>
        <authorList>
            <person name="Perez-Carrascal O.M."/>
            <person name="Terrat Y."/>
            <person name="Giani A."/>
            <person name="Fortin N."/>
            <person name="Tromas N."/>
            <person name="Shapiro B.J."/>
        </authorList>
    </citation>
    <scope>NUCLEOTIDE SEQUENCE [LARGE SCALE GENOMIC DNA]</scope>
    <source>
        <strain evidence="2">Mw_MB_S_20031200_S109D</strain>
    </source>
</reference>
<evidence type="ECO:0000313" key="3">
    <source>
        <dbReference type="Proteomes" id="UP000318616"/>
    </source>
</evidence>